<accession>A0AC61SAQ5</accession>
<dbReference type="Proteomes" id="UP000315423">
    <property type="component" value="Unassembled WGS sequence"/>
</dbReference>
<reference evidence="1" key="1">
    <citation type="submission" date="2018-09" db="EMBL/GenBank/DDBJ databases">
        <title>A genomic encyclopedia of anaerobic methanotrophic archaea.</title>
        <authorList>
            <person name="Skennerton C.T."/>
            <person name="Chadwick G.L."/>
            <person name="Laso-Perez R."/>
            <person name="Leu A.O."/>
            <person name="Speth D.R."/>
            <person name="Yu H."/>
            <person name="Morgan-Lang C."/>
            <person name="Hatzenpichler R."/>
            <person name="Goudeau D."/>
            <person name="Malmstrom R."/>
            <person name="Woyke T."/>
            <person name="Hallam S."/>
            <person name="Tyson G.W."/>
            <person name="Wegener G."/>
            <person name="Boetius A."/>
            <person name="Orphan V.J."/>
        </authorList>
    </citation>
    <scope>NUCLEOTIDE SEQUENCE</scope>
    <source>
        <strain evidence="1">CONS3730D10UFb2</strain>
    </source>
</reference>
<dbReference type="EMBL" id="QYBA01000133">
    <property type="protein sequence ID" value="TKY91769.1"/>
    <property type="molecule type" value="Genomic_DNA"/>
</dbReference>
<keyword evidence="1" id="KW-0378">Hydrolase</keyword>
<name>A0AC61SAQ5_9EURY</name>
<evidence type="ECO:0000313" key="2">
    <source>
        <dbReference type="Proteomes" id="UP000315423"/>
    </source>
</evidence>
<dbReference type="EC" id="3.4.22.-" evidence="1"/>
<comment type="caution">
    <text evidence="1">The sequence shown here is derived from an EMBL/GenBank/DDBJ whole genome shotgun (WGS) entry which is preliminary data.</text>
</comment>
<proteinExistence type="predicted"/>
<sequence length="282" mass="31406">MDDNNKGRNIAISLLILALFLGGTIEISEGSKFIGMIYLLVALIAITRIKIGGSAKVKKIKQPYLLIGLGIVISDILFNLAGDSNLGTLDIMTFLFGSSLIALSIDNNELRRMGKFTAYLSATFIISYLIFFTLFNILNINFTHVFDHYFILIPVVYILGIINIPVEIIDVETIRIQGVEEITVVIGGPCSGLYSMFLLMGIIIGYAKMEELDKRNIVAMLLITIIVAYISNLFRVTTLYLTGFYYGSDAMMFVHTHLGWLIFAVVAGILIYLLNNLVHRQN</sequence>
<protein>
    <submittedName>
        <fullName evidence="1">Archaeosortase C</fullName>
        <ecNumber evidence="1">3.4.22.-</ecNumber>
    </submittedName>
</protein>
<gene>
    <name evidence="1" type="primary">artC</name>
    <name evidence="1" type="ORF">C5S46_04140</name>
</gene>
<evidence type="ECO:0000313" key="1">
    <source>
        <dbReference type="EMBL" id="TKY91769.1"/>
    </source>
</evidence>
<organism evidence="1 2">
    <name type="scientific">Candidatus Methanomarinus sp</name>
    <dbReference type="NCBI Taxonomy" id="3386244"/>
    <lineage>
        <taxon>Archaea</taxon>
        <taxon>Methanobacteriati</taxon>
        <taxon>Methanobacteriota</taxon>
        <taxon>Stenosarchaea group</taxon>
        <taxon>Methanomicrobia</taxon>
        <taxon>Methanosarcinales</taxon>
        <taxon>ANME-2 cluster</taxon>
        <taxon>Candidatus Methanocomedenaceae</taxon>
        <taxon>Candidatus Methanomarinus</taxon>
    </lineage>
</organism>